<dbReference type="AlphaFoldDB" id="A0A5J9WSU6"/>
<dbReference type="EMBL" id="RWGY01000002">
    <property type="protein sequence ID" value="TVU50945.1"/>
    <property type="molecule type" value="Genomic_DNA"/>
</dbReference>
<evidence type="ECO:0000256" key="1">
    <source>
        <dbReference type="SAM" id="MobiDB-lite"/>
    </source>
</evidence>
<comment type="caution">
    <text evidence="2">The sequence shown here is derived from an EMBL/GenBank/DDBJ whole genome shotgun (WGS) entry which is preliminary data.</text>
</comment>
<dbReference type="Gramene" id="TVU50945">
    <property type="protein sequence ID" value="TVU50945"/>
    <property type="gene ID" value="EJB05_02343"/>
</dbReference>
<sequence length="85" mass="9440">MEFLLETIGGEGYDAAIAKRRAQARERQRRHRAQQKATHVLQKENCGEGNHGTSTPCQLSVLTDSIFESAMQPLNDITNIITDGN</sequence>
<evidence type="ECO:0000313" key="3">
    <source>
        <dbReference type="Proteomes" id="UP000324897"/>
    </source>
</evidence>
<accession>A0A5J9WSU6</accession>
<organism evidence="2 3">
    <name type="scientific">Eragrostis curvula</name>
    <name type="common">weeping love grass</name>
    <dbReference type="NCBI Taxonomy" id="38414"/>
    <lineage>
        <taxon>Eukaryota</taxon>
        <taxon>Viridiplantae</taxon>
        <taxon>Streptophyta</taxon>
        <taxon>Embryophyta</taxon>
        <taxon>Tracheophyta</taxon>
        <taxon>Spermatophyta</taxon>
        <taxon>Magnoliopsida</taxon>
        <taxon>Liliopsida</taxon>
        <taxon>Poales</taxon>
        <taxon>Poaceae</taxon>
        <taxon>PACMAD clade</taxon>
        <taxon>Chloridoideae</taxon>
        <taxon>Eragrostideae</taxon>
        <taxon>Eragrostidinae</taxon>
        <taxon>Eragrostis</taxon>
    </lineage>
</organism>
<keyword evidence="3" id="KW-1185">Reference proteome</keyword>
<feature type="region of interest" description="Disordered" evidence="1">
    <location>
        <begin position="30"/>
        <end position="53"/>
    </location>
</feature>
<dbReference type="Proteomes" id="UP000324897">
    <property type="component" value="Chromosome 6"/>
</dbReference>
<gene>
    <name evidence="2" type="ORF">EJB05_02343</name>
</gene>
<proteinExistence type="predicted"/>
<protein>
    <submittedName>
        <fullName evidence="2">Uncharacterized protein</fullName>
    </submittedName>
</protein>
<evidence type="ECO:0000313" key="2">
    <source>
        <dbReference type="EMBL" id="TVU50945.1"/>
    </source>
</evidence>
<reference evidence="2 3" key="1">
    <citation type="journal article" date="2019" name="Sci. Rep.">
        <title>A high-quality genome of Eragrostis curvula grass provides insights into Poaceae evolution and supports new strategies to enhance forage quality.</title>
        <authorList>
            <person name="Carballo J."/>
            <person name="Santos B.A.C.M."/>
            <person name="Zappacosta D."/>
            <person name="Garbus I."/>
            <person name="Selva J.P."/>
            <person name="Gallo C.A."/>
            <person name="Diaz A."/>
            <person name="Albertini E."/>
            <person name="Caccamo M."/>
            <person name="Echenique V."/>
        </authorList>
    </citation>
    <scope>NUCLEOTIDE SEQUENCE [LARGE SCALE GENOMIC DNA]</scope>
    <source>
        <strain evidence="3">cv. Victoria</strain>
        <tissue evidence="2">Leaf</tissue>
    </source>
</reference>
<feature type="non-terminal residue" evidence="2">
    <location>
        <position position="1"/>
    </location>
</feature>
<name>A0A5J9WSU6_9POAL</name>